<keyword evidence="1" id="KW-0472">Membrane</keyword>
<evidence type="ECO:0000313" key="6">
    <source>
        <dbReference type="Proteomes" id="UP000325462"/>
    </source>
</evidence>
<keyword evidence="1" id="KW-1133">Transmembrane helix</keyword>
<organism evidence="4 5">
    <name type="scientific">Staphylococcus lugdunensis</name>
    <dbReference type="NCBI Taxonomy" id="28035"/>
    <lineage>
        <taxon>Bacteria</taxon>
        <taxon>Bacillati</taxon>
        <taxon>Bacillota</taxon>
        <taxon>Bacilli</taxon>
        <taxon>Bacillales</taxon>
        <taxon>Staphylococcaceae</taxon>
        <taxon>Staphylococcus</taxon>
    </lineage>
</organism>
<dbReference type="PANTHER" id="PTHR36435">
    <property type="entry name" value="SLR1288 PROTEIN"/>
    <property type="match status" value="1"/>
</dbReference>
<dbReference type="GO" id="GO:0004175">
    <property type="term" value="F:endopeptidase activity"/>
    <property type="evidence" value="ECO:0007669"/>
    <property type="project" value="UniProtKB-ARBA"/>
</dbReference>
<dbReference type="InterPro" id="IPR003675">
    <property type="entry name" value="Rce1/LyrA-like_dom"/>
</dbReference>
<dbReference type="AlphaFoldDB" id="A0A292DIK3"/>
<feature type="transmembrane region" description="Helical" evidence="1">
    <location>
        <begin position="106"/>
        <end position="126"/>
    </location>
</feature>
<dbReference type="Proteomes" id="UP000325462">
    <property type="component" value="Chromosome"/>
</dbReference>
<proteinExistence type="predicted"/>
<keyword evidence="1" id="KW-0812">Transmembrane</keyword>
<dbReference type="RefSeq" id="WP_002460360.1">
    <property type="nucleotide sequence ID" value="NZ_AP021848.1"/>
</dbReference>
<reference evidence="3 6" key="2">
    <citation type="submission" date="2019-07" db="EMBL/GenBank/DDBJ databases">
        <title>Comparative genome analysis of staphylococcus lugdunensis shows clonal complex-dependent diversity of the putative virulence factor, ess/type vii locus.</title>
        <authorList>
            <person name="Lebeurre J."/>
            <person name="Dahyot S."/>
            <person name="Diene S."/>
            <person name="Paulay A."/>
            <person name="Aubourg M."/>
            <person name="Argemi X."/>
            <person name="Giard J.-C."/>
            <person name="Tournier I."/>
            <person name="Francois P."/>
            <person name="Pestel-Caron M."/>
        </authorList>
    </citation>
    <scope>NUCLEOTIDE SEQUENCE [LARGE SCALE GENOMIC DNA]</scope>
    <source>
        <strain evidence="3 6">SL13</strain>
    </source>
</reference>
<evidence type="ECO:0000256" key="1">
    <source>
        <dbReference type="SAM" id="Phobius"/>
    </source>
</evidence>
<keyword evidence="4" id="KW-0378">Hydrolase</keyword>
<keyword evidence="4" id="KW-0645">Protease</keyword>
<dbReference type="GO" id="GO:0006508">
    <property type="term" value="P:proteolysis"/>
    <property type="evidence" value="ECO:0007669"/>
    <property type="project" value="UniProtKB-KW"/>
</dbReference>
<dbReference type="EMBL" id="CP041722">
    <property type="protein sequence ID" value="QEX37566.1"/>
    <property type="molecule type" value="Genomic_DNA"/>
</dbReference>
<reference evidence="4 5" key="1">
    <citation type="journal article" date="2019" name="Sci. Transl. Med.">
        <title>Quorum sensing between bacterial species on the skin protects against epidermal injury in atopic dermatitis.</title>
        <authorList>
            <person name="Williams M.R."/>
        </authorList>
    </citation>
    <scope>NUCLEOTIDE SEQUENCE [LARGE SCALE GENOMIC DNA]</scope>
    <source>
        <strain evidence="4 5">E7</strain>
    </source>
</reference>
<name>A0A292DIK3_STALU</name>
<evidence type="ECO:0000259" key="2">
    <source>
        <dbReference type="Pfam" id="PF02517"/>
    </source>
</evidence>
<feature type="transmembrane region" description="Helical" evidence="1">
    <location>
        <begin position="156"/>
        <end position="176"/>
    </location>
</feature>
<feature type="transmembrane region" description="Helical" evidence="1">
    <location>
        <begin position="72"/>
        <end position="94"/>
    </location>
</feature>
<accession>A0A292DIK3</accession>
<evidence type="ECO:0000313" key="4">
    <source>
        <dbReference type="EMBL" id="TBW73514.1"/>
    </source>
</evidence>
<dbReference type="OMA" id="RDFWLIP"/>
<dbReference type="Proteomes" id="UP000293637">
    <property type="component" value="Unassembled WGS sequence"/>
</dbReference>
<dbReference type="GO" id="GO:0008237">
    <property type="term" value="F:metallopeptidase activity"/>
    <property type="evidence" value="ECO:0007669"/>
    <property type="project" value="UniProtKB-KW"/>
</dbReference>
<keyword evidence="6" id="KW-1185">Reference proteome</keyword>
<feature type="transmembrane region" description="Helical" evidence="1">
    <location>
        <begin position="31"/>
        <end position="52"/>
    </location>
</feature>
<feature type="transmembrane region" description="Helical" evidence="1">
    <location>
        <begin position="236"/>
        <end position="258"/>
    </location>
</feature>
<dbReference type="GO" id="GO:0080120">
    <property type="term" value="P:CAAX-box protein maturation"/>
    <property type="evidence" value="ECO:0007669"/>
    <property type="project" value="UniProtKB-ARBA"/>
</dbReference>
<feature type="transmembrane region" description="Helical" evidence="1">
    <location>
        <begin position="212"/>
        <end position="229"/>
    </location>
</feature>
<dbReference type="GeneID" id="58091242"/>
<feature type="domain" description="CAAX prenyl protease 2/Lysostaphin resistance protein A-like" evidence="2">
    <location>
        <begin position="158"/>
        <end position="249"/>
    </location>
</feature>
<keyword evidence="4" id="KW-0482">Metalloprotease</keyword>
<gene>
    <name evidence="4" type="ORF">EQ812_01545</name>
    <name evidence="3" type="ORF">FO454_01020</name>
</gene>
<evidence type="ECO:0000313" key="3">
    <source>
        <dbReference type="EMBL" id="QEX37566.1"/>
    </source>
</evidence>
<dbReference type="PANTHER" id="PTHR36435:SF1">
    <property type="entry name" value="CAAX AMINO TERMINAL PROTEASE FAMILY PROTEIN"/>
    <property type="match status" value="1"/>
</dbReference>
<protein>
    <submittedName>
        <fullName evidence="4">CPBP family intramembrane metalloprotease</fullName>
    </submittedName>
</protein>
<evidence type="ECO:0000313" key="5">
    <source>
        <dbReference type="Proteomes" id="UP000293637"/>
    </source>
</evidence>
<dbReference type="EMBL" id="SCHB01000001">
    <property type="protein sequence ID" value="TBW73514.1"/>
    <property type="molecule type" value="Genomic_DNA"/>
</dbReference>
<dbReference type="Pfam" id="PF02517">
    <property type="entry name" value="Rce1-like"/>
    <property type="match status" value="1"/>
</dbReference>
<dbReference type="InterPro" id="IPR052710">
    <property type="entry name" value="CAAX_protease"/>
</dbReference>
<feature type="transmembrane region" description="Helical" evidence="1">
    <location>
        <begin position="188"/>
        <end position="206"/>
    </location>
</feature>
<sequence>MNHRMTKNNRISSMTYHQNPWRQPQMVKRDFLLILVYVLGNMYLPFILADAINWLSFTLLHRPSGLTYTSQLYALLAQLSVVLIFWALHYRALLNTAIARVKQLQRYIYLMIIVLLVMYVANIVYANVMQFLPEHWQFHDTQNEQEIRKLFSNIKVWPLLFLNIVIITPIVEELLFRHLLIHELGKKLSYPVMSIISILLFAGIHVTDATSPFEIGPYLIMATSFVVAYNMSGRNLAVTIALHSFNNLLSFILTLLQFL</sequence>